<name>A0ACA9LQI2_9GLOM</name>
<evidence type="ECO:0000313" key="1">
    <source>
        <dbReference type="EMBL" id="CAG8539960.1"/>
    </source>
</evidence>
<sequence length="72" mass="8102">MANALSNQYPIILIPSDNIQAVDFQKNIHKDQQGNSSQIDNSEDEIIDDNSESSKVNEQLSEIQVETIDQQI</sequence>
<accession>A0ACA9LQI2</accession>
<proteinExistence type="predicted"/>
<dbReference type="Proteomes" id="UP000789702">
    <property type="component" value="Unassembled WGS sequence"/>
</dbReference>
<comment type="caution">
    <text evidence="1">The sequence shown here is derived from an EMBL/GenBank/DDBJ whole genome shotgun (WGS) entry which is preliminary data.</text>
</comment>
<protein>
    <submittedName>
        <fullName evidence="1">10569_t:CDS:1</fullName>
    </submittedName>
</protein>
<dbReference type="EMBL" id="CAJVPU010004917">
    <property type="protein sequence ID" value="CAG8539960.1"/>
    <property type="molecule type" value="Genomic_DNA"/>
</dbReference>
<evidence type="ECO:0000313" key="2">
    <source>
        <dbReference type="Proteomes" id="UP000789702"/>
    </source>
</evidence>
<organism evidence="1 2">
    <name type="scientific">Dentiscutata heterogama</name>
    <dbReference type="NCBI Taxonomy" id="1316150"/>
    <lineage>
        <taxon>Eukaryota</taxon>
        <taxon>Fungi</taxon>
        <taxon>Fungi incertae sedis</taxon>
        <taxon>Mucoromycota</taxon>
        <taxon>Glomeromycotina</taxon>
        <taxon>Glomeromycetes</taxon>
        <taxon>Diversisporales</taxon>
        <taxon>Gigasporaceae</taxon>
        <taxon>Dentiscutata</taxon>
    </lineage>
</organism>
<keyword evidence="2" id="KW-1185">Reference proteome</keyword>
<reference evidence="1" key="1">
    <citation type="submission" date="2021-06" db="EMBL/GenBank/DDBJ databases">
        <authorList>
            <person name="Kallberg Y."/>
            <person name="Tangrot J."/>
            <person name="Rosling A."/>
        </authorList>
    </citation>
    <scope>NUCLEOTIDE SEQUENCE</scope>
    <source>
        <strain evidence="1">IL203A</strain>
    </source>
</reference>
<gene>
    <name evidence="1" type="ORF">DHETER_LOCUS4760</name>
</gene>